<organism evidence="3 4">
    <name type="scientific">Streptomyces taklimakanensis</name>
    <dbReference type="NCBI Taxonomy" id="2569853"/>
    <lineage>
        <taxon>Bacteria</taxon>
        <taxon>Bacillati</taxon>
        <taxon>Actinomycetota</taxon>
        <taxon>Actinomycetes</taxon>
        <taxon>Kitasatosporales</taxon>
        <taxon>Streptomycetaceae</taxon>
        <taxon>Streptomyces</taxon>
    </lineage>
</organism>
<keyword evidence="2" id="KW-0732">Signal</keyword>
<dbReference type="AlphaFoldDB" id="A0A6G2BA55"/>
<accession>A0A6G2BA55</accession>
<comment type="caution">
    <text evidence="3">The sequence shown here is derived from an EMBL/GenBank/DDBJ whole genome shotgun (WGS) entry which is preliminary data.</text>
</comment>
<evidence type="ECO:0000256" key="1">
    <source>
        <dbReference type="SAM" id="MobiDB-lite"/>
    </source>
</evidence>
<dbReference type="RefSeq" id="WP_155070569.1">
    <property type="nucleotide sequence ID" value="NZ_WIXO01000001.1"/>
</dbReference>
<feature type="signal peptide" evidence="2">
    <location>
        <begin position="1"/>
        <end position="28"/>
    </location>
</feature>
<reference evidence="3 4" key="1">
    <citation type="submission" date="2019-11" db="EMBL/GenBank/DDBJ databases">
        <authorList>
            <person name="Yuan L."/>
        </authorList>
    </citation>
    <scope>NUCLEOTIDE SEQUENCE [LARGE SCALE GENOMIC DNA]</scope>
    <source>
        <strain evidence="3 4">TRM43335</strain>
    </source>
</reference>
<evidence type="ECO:0000313" key="3">
    <source>
        <dbReference type="EMBL" id="MTE19140.1"/>
    </source>
</evidence>
<dbReference type="Proteomes" id="UP000473014">
    <property type="component" value="Unassembled WGS sequence"/>
</dbReference>
<protein>
    <submittedName>
        <fullName evidence="3">Uncharacterized protein</fullName>
    </submittedName>
</protein>
<dbReference type="EMBL" id="WIXO01000001">
    <property type="protein sequence ID" value="MTE19140.1"/>
    <property type="molecule type" value="Genomic_DNA"/>
</dbReference>
<evidence type="ECO:0000313" key="4">
    <source>
        <dbReference type="Proteomes" id="UP000473014"/>
    </source>
</evidence>
<sequence length="87" mass="8020">MRNAVEYALTGSLLAMGALGLSAGVALAAPAPHAPPALVLPAAPERAAQPVATSECGPGAPGAPGAVGAVDGRDGNAAGAGAEVPVS</sequence>
<proteinExistence type="predicted"/>
<feature type="region of interest" description="Disordered" evidence="1">
    <location>
        <begin position="46"/>
        <end position="87"/>
    </location>
</feature>
<keyword evidence="4" id="KW-1185">Reference proteome</keyword>
<name>A0A6G2BA55_9ACTN</name>
<feature type="chain" id="PRO_5026227051" evidence="2">
    <location>
        <begin position="29"/>
        <end position="87"/>
    </location>
</feature>
<feature type="compositionally biased region" description="Low complexity" evidence="1">
    <location>
        <begin position="63"/>
        <end position="87"/>
    </location>
</feature>
<gene>
    <name evidence="3" type="ORF">F0L17_08360</name>
</gene>
<evidence type="ECO:0000256" key="2">
    <source>
        <dbReference type="SAM" id="SignalP"/>
    </source>
</evidence>